<name>A0ABQ9WP43_9EUKA</name>
<evidence type="ECO:0000313" key="2">
    <source>
        <dbReference type="EMBL" id="KAK2940226.1"/>
    </source>
</evidence>
<keyword evidence="3" id="KW-1185">Reference proteome</keyword>
<gene>
    <name evidence="2" type="ORF">BLNAU_24865</name>
</gene>
<evidence type="ECO:0000256" key="1">
    <source>
        <dbReference type="SAM" id="Phobius"/>
    </source>
</evidence>
<reference evidence="2 3" key="1">
    <citation type="journal article" date="2022" name="bioRxiv">
        <title>Genomics of Preaxostyla Flagellates Illuminates Evolutionary Transitions and the Path Towards Mitochondrial Loss.</title>
        <authorList>
            <person name="Novak L.V.F."/>
            <person name="Treitli S.C."/>
            <person name="Pyrih J."/>
            <person name="Halakuc P."/>
            <person name="Pipaliya S.V."/>
            <person name="Vacek V."/>
            <person name="Brzon O."/>
            <person name="Soukal P."/>
            <person name="Eme L."/>
            <person name="Dacks J.B."/>
            <person name="Karnkowska A."/>
            <person name="Elias M."/>
            <person name="Hampl V."/>
        </authorList>
    </citation>
    <scope>NUCLEOTIDE SEQUENCE [LARGE SCALE GENOMIC DNA]</scope>
    <source>
        <strain evidence="2">NAU3</strain>
        <tissue evidence="2">Gut</tissue>
    </source>
</reference>
<keyword evidence="1" id="KW-0812">Transmembrane</keyword>
<evidence type="ECO:0000313" key="3">
    <source>
        <dbReference type="Proteomes" id="UP001281761"/>
    </source>
</evidence>
<protein>
    <submittedName>
        <fullName evidence="2">Uncharacterized protein</fullName>
    </submittedName>
</protein>
<sequence length="172" mass="19453">MKDKPVIADRPLVQPKVMTRDVFDWSVLLLFLPFHALSIILRVNTAAGVILNATNPRWSSDTHSDYYMDGDNTIPTVSLSVTQLVERHLQASDLIPVIPVGSDPTKYLQYHFVSFISKILPILMGLLRCLDISLVMFHTYRDCDHMGILQDAVPIARILNIIAQTTAEEMEY</sequence>
<organism evidence="2 3">
    <name type="scientific">Blattamonas nauphoetae</name>
    <dbReference type="NCBI Taxonomy" id="2049346"/>
    <lineage>
        <taxon>Eukaryota</taxon>
        <taxon>Metamonada</taxon>
        <taxon>Preaxostyla</taxon>
        <taxon>Oxymonadida</taxon>
        <taxon>Blattamonas</taxon>
    </lineage>
</organism>
<feature type="transmembrane region" description="Helical" evidence="1">
    <location>
        <begin position="107"/>
        <end position="127"/>
    </location>
</feature>
<accession>A0ABQ9WP43</accession>
<dbReference type="EMBL" id="JARBJD010000711">
    <property type="protein sequence ID" value="KAK2940226.1"/>
    <property type="molecule type" value="Genomic_DNA"/>
</dbReference>
<keyword evidence="1" id="KW-0472">Membrane</keyword>
<comment type="caution">
    <text evidence="2">The sequence shown here is derived from an EMBL/GenBank/DDBJ whole genome shotgun (WGS) entry which is preliminary data.</text>
</comment>
<feature type="transmembrane region" description="Helical" evidence="1">
    <location>
        <begin position="21"/>
        <end position="41"/>
    </location>
</feature>
<keyword evidence="1" id="KW-1133">Transmembrane helix</keyword>
<dbReference type="Proteomes" id="UP001281761">
    <property type="component" value="Unassembled WGS sequence"/>
</dbReference>
<proteinExistence type="predicted"/>